<keyword evidence="7 9" id="KW-0408">Iron</keyword>
<organism evidence="12 13">
    <name type="scientific">Woeseia oceani</name>
    <dbReference type="NCBI Taxonomy" id="1548547"/>
    <lineage>
        <taxon>Bacteria</taxon>
        <taxon>Pseudomonadati</taxon>
        <taxon>Pseudomonadota</taxon>
        <taxon>Gammaproteobacteria</taxon>
        <taxon>Woeseiales</taxon>
        <taxon>Woeseiaceae</taxon>
        <taxon>Woeseia</taxon>
    </lineage>
</organism>
<reference evidence="12 13" key="1">
    <citation type="submission" date="2016-06" db="EMBL/GenBank/DDBJ databases">
        <title>Complete genome sequence of a deep-branching marine Gamma Proteobacterium Woeseia oceani type strain XK5.</title>
        <authorList>
            <person name="Mu D."/>
            <person name="Du Z."/>
        </authorList>
    </citation>
    <scope>NUCLEOTIDE SEQUENCE [LARGE SCALE GENOMIC DNA]</scope>
    <source>
        <strain evidence="12 13">XK5</strain>
    </source>
</reference>
<dbReference type="STRING" id="1548547.BA177_02105"/>
<dbReference type="PROSITE" id="PS51007">
    <property type="entry name" value="CYTC"/>
    <property type="match status" value="2"/>
</dbReference>
<dbReference type="PANTHER" id="PTHR33751">
    <property type="entry name" value="CBB3-TYPE CYTOCHROME C OXIDASE SUBUNIT FIXP"/>
    <property type="match status" value="1"/>
</dbReference>
<dbReference type="EMBL" id="CP016268">
    <property type="protein sequence ID" value="ANO50172.1"/>
    <property type="molecule type" value="Genomic_DNA"/>
</dbReference>
<keyword evidence="6" id="KW-0249">Electron transport</keyword>
<dbReference type="Pfam" id="PF00034">
    <property type="entry name" value="Cytochrom_C"/>
    <property type="match status" value="2"/>
</dbReference>
<evidence type="ECO:0000256" key="4">
    <source>
        <dbReference type="ARBA" id="ARBA00022723"/>
    </source>
</evidence>
<keyword evidence="4 9" id="KW-0479">Metal-binding</keyword>
<dbReference type="AlphaFoldDB" id="A0A193LCD7"/>
<accession>A0A193LCD7</accession>
<evidence type="ECO:0000256" key="8">
    <source>
        <dbReference type="PIRSR" id="PIRSR000005-1"/>
    </source>
</evidence>
<dbReference type="InterPro" id="IPR024167">
    <property type="entry name" value="Cytochrome_c4-like"/>
</dbReference>
<dbReference type="SUPFAM" id="SSF46626">
    <property type="entry name" value="Cytochrome c"/>
    <property type="match status" value="2"/>
</dbReference>
<feature type="domain" description="Cytochrome c" evidence="11">
    <location>
        <begin position="115"/>
        <end position="207"/>
    </location>
</feature>
<evidence type="ECO:0000256" key="6">
    <source>
        <dbReference type="ARBA" id="ARBA00022982"/>
    </source>
</evidence>
<evidence type="ECO:0000256" key="5">
    <source>
        <dbReference type="ARBA" id="ARBA00022764"/>
    </source>
</evidence>
<feature type="binding site" description="covalent" evidence="8">
    <location>
        <position position="139"/>
    </location>
    <ligand>
        <name>heme c</name>
        <dbReference type="ChEBI" id="CHEBI:61717"/>
        <label>2</label>
    </ligand>
</feature>
<dbReference type="OrthoDB" id="9773456at2"/>
<evidence type="ECO:0000256" key="1">
    <source>
        <dbReference type="ARBA" id="ARBA00004418"/>
    </source>
</evidence>
<evidence type="ECO:0000256" key="9">
    <source>
        <dbReference type="PIRSR" id="PIRSR000005-2"/>
    </source>
</evidence>
<dbReference type="PANTHER" id="PTHR33751:SF9">
    <property type="entry name" value="CYTOCHROME C4"/>
    <property type="match status" value="1"/>
</dbReference>
<feature type="binding site" description="covalent" evidence="8">
    <location>
        <position position="42"/>
    </location>
    <ligand>
        <name>heme c</name>
        <dbReference type="ChEBI" id="CHEBI:61717"/>
        <label>1</label>
    </ligand>
</feature>
<evidence type="ECO:0000256" key="7">
    <source>
        <dbReference type="ARBA" id="ARBA00023004"/>
    </source>
</evidence>
<dbReference type="Gene3D" id="1.10.760.10">
    <property type="entry name" value="Cytochrome c-like domain"/>
    <property type="match status" value="2"/>
</dbReference>
<dbReference type="Proteomes" id="UP000092695">
    <property type="component" value="Chromosome"/>
</dbReference>
<protein>
    <recommendedName>
        <fullName evidence="11">Cytochrome c domain-containing protein</fullName>
    </recommendedName>
</protein>
<comment type="PTM">
    <text evidence="8">Binds 2 heme c groups covalently per subunit.</text>
</comment>
<evidence type="ECO:0000259" key="11">
    <source>
        <dbReference type="PROSITE" id="PS51007"/>
    </source>
</evidence>
<feature type="binding site" description="axial binding residue" evidence="9">
    <location>
        <position position="140"/>
    </location>
    <ligand>
        <name>heme c</name>
        <dbReference type="ChEBI" id="CHEBI:61717"/>
        <label>2</label>
    </ligand>
    <ligandPart>
        <name>Fe</name>
        <dbReference type="ChEBI" id="CHEBI:18248"/>
    </ligandPart>
</feature>
<dbReference type="GO" id="GO:0020037">
    <property type="term" value="F:heme binding"/>
    <property type="evidence" value="ECO:0007669"/>
    <property type="project" value="InterPro"/>
</dbReference>
<feature type="chain" id="PRO_5008260040" description="Cytochrome c domain-containing protein" evidence="10">
    <location>
        <begin position="22"/>
        <end position="214"/>
    </location>
</feature>
<sequence>MNLKFAAFALVATLLSSTASADGIVEGSAEAGKAKSITCAACHGADGNSVNPAWPSIAGQHASYIVKQLQAFKRGDRVDTLMSGQAMMLTDEDMNNLAVYYSEQRPASRAVADASLVAKGEALYRGGDRESSASACIACHGPTGKGNPAAAYPSIRGQYAVYTAKQLHDYASGTRKSDGVTRVMRDVAARLSDDDIKAVSAYVQGLRGGVTAGE</sequence>
<keyword evidence="5" id="KW-0574">Periplasm</keyword>
<gene>
    <name evidence="12" type="ORF">BA177_02105</name>
</gene>
<dbReference type="GO" id="GO:0005506">
    <property type="term" value="F:iron ion binding"/>
    <property type="evidence" value="ECO:0007669"/>
    <property type="project" value="InterPro"/>
</dbReference>
<feature type="binding site" description="axial binding residue" evidence="9">
    <location>
        <position position="184"/>
    </location>
    <ligand>
        <name>heme c</name>
        <dbReference type="ChEBI" id="CHEBI:61717"/>
        <label>2</label>
    </ligand>
    <ligandPart>
        <name>Fe</name>
        <dbReference type="ChEBI" id="CHEBI:18248"/>
    </ligandPart>
</feature>
<feature type="domain" description="Cytochrome c" evidence="11">
    <location>
        <begin position="27"/>
        <end position="105"/>
    </location>
</feature>
<dbReference type="RefSeq" id="WP_068612320.1">
    <property type="nucleotide sequence ID" value="NZ_CP016268.1"/>
</dbReference>
<evidence type="ECO:0000256" key="2">
    <source>
        <dbReference type="ARBA" id="ARBA00022448"/>
    </source>
</evidence>
<proteinExistence type="predicted"/>
<dbReference type="InterPro" id="IPR050597">
    <property type="entry name" value="Cytochrome_c_Oxidase_Subunit"/>
</dbReference>
<comment type="subcellular location">
    <subcellularLocation>
        <location evidence="1">Periplasm</location>
    </subcellularLocation>
</comment>
<feature type="signal peptide" evidence="10">
    <location>
        <begin position="1"/>
        <end position="21"/>
    </location>
</feature>
<dbReference type="InterPro" id="IPR036909">
    <property type="entry name" value="Cyt_c-like_dom_sf"/>
</dbReference>
<name>A0A193LCD7_9GAMM</name>
<evidence type="ECO:0000313" key="12">
    <source>
        <dbReference type="EMBL" id="ANO50172.1"/>
    </source>
</evidence>
<keyword evidence="13" id="KW-1185">Reference proteome</keyword>
<feature type="binding site" description="axial binding residue" evidence="9">
    <location>
        <position position="43"/>
    </location>
    <ligand>
        <name>heme c</name>
        <dbReference type="ChEBI" id="CHEBI:61717"/>
        <label>1</label>
    </ligand>
    <ligandPart>
        <name>Fe</name>
        <dbReference type="ChEBI" id="CHEBI:18248"/>
    </ligandPart>
</feature>
<dbReference type="GO" id="GO:0042597">
    <property type="term" value="C:periplasmic space"/>
    <property type="evidence" value="ECO:0007669"/>
    <property type="project" value="UniProtKB-SubCell"/>
</dbReference>
<feature type="binding site" description="covalent" evidence="8">
    <location>
        <position position="39"/>
    </location>
    <ligand>
        <name>heme c</name>
        <dbReference type="ChEBI" id="CHEBI:61717"/>
        <label>1</label>
    </ligand>
</feature>
<evidence type="ECO:0000256" key="3">
    <source>
        <dbReference type="ARBA" id="ARBA00022617"/>
    </source>
</evidence>
<dbReference type="InterPro" id="IPR009056">
    <property type="entry name" value="Cyt_c-like_dom"/>
</dbReference>
<feature type="binding site" description="covalent" evidence="8">
    <location>
        <position position="136"/>
    </location>
    <ligand>
        <name>heme c</name>
        <dbReference type="ChEBI" id="CHEBI:61717"/>
        <label>2</label>
    </ligand>
</feature>
<feature type="binding site" description="axial binding residue" evidence="9">
    <location>
        <position position="82"/>
    </location>
    <ligand>
        <name>heme c</name>
        <dbReference type="ChEBI" id="CHEBI:61717"/>
        <label>1</label>
    </ligand>
    <ligandPart>
        <name>Fe</name>
        <dbReference type="ChEBI" id="CHEBI:18248"/>
    </ligandPart>
</feature>
<dbReference type="KEGG" id="woc:BA177_02105"/>
<dbReference type="InterPro" id="IPR008168">
    <property type="entry name" value="Cyt_C_IC"/>
</dbReference>
<dbReference type="GO" id="GO:0009055">
    <property type="term" value="F:electron transfer activity"/>
    <property type="evidence" value="ECO:0007669"/>
    <property type="project" value="InterPro"/>
</dbReference>
<evidence type="ECO:0000313" key="13">
    <source>
        <dbReference type="Proteomes" id="UP000092695"/>
    </source>
</evidence>
<keyword evidence="2" id="KW-0813">Transport</keyword>
<dbReference type="PIRSF" id="PIRSF000005">
    <property type="entry name" value="Cytochrome_c4"/>
    <property type="match status" value="1"/>
</dbReference>
<dbReference type="PRINTS" id="PR00605">
    <property type="entry name" value="CYTCHROMECIC"/>
</dbReference>
<keyword evidence="10" id="KW-0732">Signal</keyword>
<keyword evidence="3 8" id="KW-0349">Heme</keyword>
<evidence type="ECO:0000256" key="10">
    <source>
        <dbReference type="SAM" id="SignalP"/>
    </source>
</evidence>